<evidence type="ECO:0000256" key="1">
    <source>
        <dbReference type="ARBA" id="ARBA00022679"/>
    </source>
</evidence>
<dbReference type="GO" id="GO:0016757">
    <property type="term" value="F:glycosyltransferase activity"/>
    <property type="evidence" value="ECO:0007669"/>
    <property type="project" value="InterPro"/>
</dbReference>
<accession>A0A5R9BEI8</accession>
<keyword evidence="4" id="KW-1185">Reference proteome</keyword>
<dbReference type="SUPFAM" id="SSF53756">
    <property type="entry name" value="UDP-Glycosyltransferase/glycogen phosphorylase"/>
    <property type="match status" value="1"/>
</dbReference>
<evidence type="ECO:0000313" key="3">
    <source>
        <dbReference type="EMBL" id="TLP98611.1"/>
    </source>
</evidence>
<dbReference type="PANTHER" id="PTHR46401:SF2">
    <property type="entry name" value="GLYCOSYLTRANSFERASE WBBK-RELATED"/>
    <property type="match status" value="1"/>
</dbReference>
<dbReference type="Gene3D" id="3.40.50.2000">
    <property type="entry name" value="Glycogen Phosphorylase B"/>
    <property type="match status" value="1"/>
</dbReference>
<dbReference type="Proteomes" id="UP000310458">
    <property type="component" value="Unassembled WGS sequence"/>
</dbReference>
<feature type="domain" description="Glycosyl transferase family 1" evidence="2">
    <location>
        <begin position="223"/>
        <end position="391"/>
    </location>
</feature>
<reference evidence="3 4" key="1">
    <citation type="submission" date="2019-05" db="EMBL/GenBank/DDBJ databases">
        <title>Nesterenkonia sp. GY074 isolated from the Southern Atlantic Ocean.</title>
        <authorList>
            <person name="Zhang G."/>
        </authorList>
    </citation>
    <scope>NUCLEOTIDE SEQUENCE [LARGE SCALE GENOMIC DNA]</scope>
    <source>
        <strain evidence="3 4">GY074</strain>
    </source>
</reference>
<protein>
    <submittedName>
        <fullName evidence="3">Glycosyltransferase family 4 protein</fullName>
    </submittedName>
</protein>
<keyword evidence="1 3" id="KW-0808">Transferase</keyword>
<dbReference type="Pfam" id="PF00534">
    <property type="entry name" value="Glycos_transf_1"/>
    <property type="match status" value="1"/>
</dbReference>
<dbReference type="CDD" id="cd03801">
    <property type="entry name" value="GT4_PimA-like"/>
    <property type="match status" value="1"/>
</dbReference>
<dbReference type="GO" id="GO:0009103">
    <property type="term" value="P:lipopolysaccharide biosynthetic process"/>
    <property type="evidence" value="ECO:0007669"/>
    <property type="project" value="TreeGrafter"/>
</dbReference>
<gene>
    <name evidence="3" type="ORF">FEF26_04225</name>
</gene>
<comment type="caution">
    <text evidence="3">The sequence shown here is derived from an EMBL/GenBank/DDBJ whole genome shotgun (WGS) entry which is preliminary data.</text>
</comment>
<organism evidence="3 4">
    <name type="scientific">Nesterenkonia salmonea</name>
    <dbReference type="NCBI Taxonomy" id="1804987"/>
    <lineage>
        <taxon>Bacteria</taxon>
        <taxon>Bacillati</taxon>
        <taxon>Actinomycetota</taxon>
        <taxon>Actinomycetes</taxon>
        <taxon>Micrococcales</taxon>
        <taxon>Micrococcaceae</taxon>
        <taxon>Nesterenkonia</taxon>
    </lineage>
</organism>
<dbReference type="PANTHER" id="PTHR46401">
    <property type="entry name" value="GLYCOSYLTRANSFERASE WBBK-RELATED"/>
    <property type="match status" value="1"/>
</dbReference>
<dbReference type="InterPro" id="IPR001296">
    <property type="entry name" value="Glyco_trans_1"/>
</dbReference>
<evidence type="ECO:0000313" key="4">
    <source>
        <dbReference type="Proteomes" id="UP000310458"/>
    </source>
</evidence>
<name>A0A5R9BEI8_9MICC</name>
<dbReference type="EMBL" id="VAVZ01000008">
    <property type="protein sequence ID" value="TLP98611.1"/>
    <property type="molecule type" value="Genomic_DNA"/>
</dbReference>
<dbReference type="OrthoDB" id="9765330at2"/>
<evidence type="ECO:0000259" key="2">
    <source>
        <dbReference type="Pfam" id="PF00534"/>
    </source>
</evidence>
<proteinExistence type="predicted"/>
<dbReference type="AlphaFoldDB" id="A0A5R9BEI8"/>
<sequence>MPGDRRCGGLGSCGAYPRGGSFGRDSPGCAGALLRSRHPALGAGGPLSRLHTARALGGLMRTRESDRSFVVPADLPGPSGGLNYNRRVLQVWQEQGLAVTEEALGGAWPYPDEQARDALARCLLRYESVLVDGIIASAAPDELAQARAAGVEISVLMHLPLPAETGISEDQRRAAETSERRALQHATQVVCTSQWARKDVTARYGRLPTTVAAPGCDAAPLAHGSRPPHMLFLGSISPRKNPLLLLEALAPLECLAWKLTIAGPTGPDPRYADAVAAAARRFPGVVDLAGPLTGESLERTWNSTDLLLLPSLAETYGMVVTEAIARGVPVVVGAGTGAEEALAAAHHLVHRVAPSALPGTAVDPADRTAWTATLRRWLTQDDLRRQWRSNAAVDRDRLRPWSETAKILHTALRWSHAR</sequence>